<reference evidence="3" key="1">
    <citation type="submission" date="2023-03" db="EMBL/GenBank/DDBJ databases">
        <title>Massive genome expansion in bonnet fungi (Mycena s.s.) driven by repeated elements and novel gene families across ecological guilds.</title>
        <authorList>
            <consortium name="Lawrence Berkeley National Laboratory"/>
            <person name="Harder C.B."/>
            <person name="Miyauchi S."/>
            <person name="Viragh M."/>
            <person name="Kuo A."/>
            <person name="Thoen E."/>
            <person name="Andreopoulos B."/>
            <person name="Lu D."/>
            <person name="Skrede I."/>
            <person name="Drula E."/>
            <person name="Henrissat B."/>
            <person name="Morin E."/>
            <person name="Kohler A."/>
            <person name="Barry K."/>
            <person name="LaButti K."/>
            <person name="Morin E."/>
            <person name="Salamov A."/>
            <person name="Lipzen A."/>
            <person name="Mereny Z."/>
            <person name="Hegedus B."/>
            <person name="Baldrian P."/>
            <person name="Stursova M."/>
            <person name="Weitz H."/>
            <person name="Taylor A."/>
            <person name="Grigoriev I.V."/>
            <person name="Nagy L.G."/>
            <person name="Martin F."/>
            <person name="Kauserud H."/>
        </authorList>
    </citation>
    <scope>NUCLEOTIDE SEQUENCE</scope>
    <source>
        <strain evidence="3">9284</strain>
    </source>
</reference>
<evidence type="ECO:0000256" key="1">
    <source>
        <dbReference type="SAM" id="MobiDB-lite"/>
    </source>
</evidence>
<dbReference type="EMBL" id="JARKIF010000034">
    <property type="protein sequence ID" value="KAJ7610923.1"/>
    <property type="molecule type" value="Genomic_DNA"/>
</dbReference>
<dbReference type="InterPro" id="IPR041698">
    <property type="entry name" value="Methyltransf_25"/>
</dbReference>
<evidence type="ECO:0000259" key="2">
    <source>
        <dbReference type="Pfam" id="PF13649"/>
    </source>
</evidence>
<dbReference type="Gene3D" id="3.40.50.150">
    <property type="entry name" value="Vaccinia Virus protein VP39"/>
    <property type="match status" value="1"/>
</dbReference>
<dbReference type="Proteomes" id="UP001221142">
    <property type="component" value="Unassembled WGS sequence"/>
</dbReference>
<dbReference type="CDD" id="cd02440">
    <property type="entry name" value="AdoMet_MTases"/>
    <property type="match status" value="1"/>
</dbReference>
<dbReference type="GO" id="GO:0008168">
    <property type="term" value="F:methyltransferase activity"/>
    <property type="evidence" value="ECO:0007669"/>
    <property type="project" value="TreeGrafter"/>
</dbReference>
<feature type="region of interest" description="Disordered" evidence="1">
    <location>
        <begin position="1"/>
        <end position="51"/>
    </location>
</feature>
<gene>
    <name evidence="3" type="ORF">FB45DRAFT_804355</name>
</gene>
<dbReference type="PANTHER" id="PTHR43591:SF24">
    <property type="entry name" value="2-METHOXY-6-POLYPRENYL-1,4-BENZOQUINOL METHYLASE, MITOCHONDRIAL"/>
    <property type="match status" value="1"/>
</dbReference>
<dbReference type="AlphaFoldDB" id="A0AAD7FCK2"/>
<dbReference type="PANTHER" id="PTHR43591">
    <property type="entry name" value="METHYLTRANSFERASE"/>
    <property type="match status" value="1"/>
</dbReference>
<evidence type="ECO:0000313" key="3">
    <source>
        <dbReference type="EMBL" id="KAJ7610923.1"/>
    </source>
</evidence>
<feature type="domain" description="Methyltransferase" evidence="2">
    <location>
        <begin position="125"/>
        <end position="212"/>
    </location>
</feature>
<organism evidence="3 4">
    <name type="scientific">Roridomyces roridus</name>
    <dbReference type="NCBI Taxonomy" id="1738132"/>
    <lineage>
        <taxon>Eukaryota</taxon>
        <taxon>Fungi</taxon>
        <taxon>Dikarya</taxon>
        <taxon>Basidiomycota</taxon>
        <taxon>Agaricomycotina</taxon>
        <taxon>Agaricomycetes</taxon>
        <taxon>Agaricomycetidae</taxon>
        <taxon>Agaricales</taxon>
        <taxon>Marasmiineae</taxon>
        <taxon>Mycenaceae</taxon>
        <taxon>Roridomyces</taxon>
    </lineage>
</organism>
<protein>
    <recommendedName>
        <fullName evidence="2">Methyltransferase domain-containing protein</fullName>
    </recommendedName>
</protein>
<feature type="compositionally biased region" description="Low complexity" evidence="1">
    <location>
        <begin position="21"/>
        <end position="41"/>
    </location>
</feature>
<accession>A0AAD7FCK2</accession>
<comment type="caution">
    <text evidence="3">The sequence shown here is derived from an EMBL/GenBank/DDBJ whole genome shotgun (WGS) entry which is preliminary data.</text>
</comment>
<name>A0AAD7FCK2_9AGAR</name>
<proteinExistence type="predicted"/>
<dbReference type="InterPro" id="IPR029063">
    <property type="entry name" value="SAM-dependent_MTases_sf"/>
</dbReference>
<sequence length="367" mass="41300">MYSGPSRLKDEDVEIDSDNESCGSEPPFSPSPSSRTSYDASMRSGSVSPTPSVWSMTSALRAQAFKQEYGRELNNYSEVYRLPADDEELERLDKQHLLFVDIMGKYPPCLPDIMRDEPGETKACLDLGCGSGAWIMQLAREFPQSLTVAVDLVPMNSLTMPDNCRSEVDDINLGLEHFYGDFNVVHAGLISSGIKNYMNLIDQISHVLRPGGLFHALEFDFHVYDHMPDGQHKRCDLETSKVEPPWLARWMVYAGLAARTAGGHPDAATHLHRWVTSHPNFDGVVYKDYWVPVCPHPDIGESQMETATRMREDVLAFLKSGRPLLLSSGVPESVVNELQTNAERELRDAARPQYVRIQSIYCRKKIF</sequence>
<dbReference type="Pfam" id="PF13649">
    <property type="entry name" value="Methyltransf_25"/>
    <property type="match status" value="1"/>
</dbReference>
<dbReference type="SUPFAM" id="SSF53335">
    <property type="entry name" value="S-adenosyl-L-methionine-dependent methyltransferases"/>
    <property type="match status" value="1"/>
</dbReference>
<evidence type="ECO:0000313" key="4">
    <source>
        <dbReference type="Proteomes" id="UP001221142"/>
    </source>
</evidence>
<keyword evidence="4" id="KW-1185">Reference proteome</keyword>